<dbReference type="EMBL" id="JANPWB010000005">
    <property type="protein sequence ID" value="KAJ1186678.1"/>
    <property type="molecule type" value="Genomic_DNA"/>
</dbReference>
<organism evidence="2 3">
    <name type="scientific">Pleurodeles waltl</name>
    <name type="common">Iberian ribbed newt</name>
    <dbReference type="NCBI Taxonomy" id="8319"/>
    <lineage>
        <taxon>Eukaryota</taxon>
        <taxon>Metazoa</taxon>
        <taxon>Chordata</taxon>
        <taxon>Craniata</taxon>
        <taxon>Vertebrata</taxon>
        <taxon>Euteleostomi</taxon>
        <taxon>Amphibia</taxon>
        <taxon>Batrachia</taxon>
        <taxon>Caudata</taxon>
        <taxon>Salamandroidea</taxon>
        <taxon>Salamandridae</taxon>
        <taxon>Pleurodelinae</taxon>
        <taxon>Pleurodeles</taxon>
    </lineage>
</organism>
<evidence type="ECO:0000313" key="3">
    <source>
        <dbReference type="Proteomes" id="UP001066276"/>
    </source>
</evidence>
<sequence>MKRGSRSVHGWLQAVVMEDWGIGGMGHGPNSKQQSSHAAGDAPPNQTEDVREWLSGWRTVAGLRSGVQGKLQERDMALPGMFERSETVQRQHPTTLEKSTCDEVVRT</sequence>
<feature type="region of interest" description="Disordered" evidence="1">
    <location>
        <begin position="21"/>
        <end position="49"/>
    </location>
</feature>
<comment type="caution">
    <text evidence="2">The sequence shown here is derived from an EMBL/GenBank/DDBJ whole genome shotgun (WGS) entry which is preliminary data.</text>
</comment>
<dbReference type="AlphaFoldDB" id="A0AAV7UCL2"/>
<protein>
    <submittedName>
        <fullName evidence="2">Uncharacterized protein</fullName>
    </submittedName>
</protein>
<feature type="region of interest" description="Disordered" evidence="1">
    <location>
        <begin position="83"/>
        <end position="107"/>
    </location>
</feature>
<dbReference type="Proteomes" id="UP001066276">
    <property type="component" value="Chromosome 3_1"/>
</dbReference>
<evidence type="ECO:0000256" key="1">
    <source>
        <dbReference type="SAM" id="MobiDB-lite"/>
    </source>
</evidence>
<accession>A0AAV7UCL2</accession>
<reference evidence="2" key="1">
    <citation type="journal article" date="2022" name="bioRxiv">
        <title>Sequencing and chromosome-scale assembly of the giantPleurodeles waltlgenome.</title>
        <authorList>
            <person name="Brown T."/>
            <person name="Elewa A."/>
            <person name="Iarovenko S."/>
            <person name="Subramanian E."/>
            <person name="Araus A.J."/>
            <person name="Petzold A."/>
            <person name="Susuki M."/>
            <person name="Suzuki K.-i.T."/>
            <person name="Hayashi T."/>
            <person name="Toyoda A."/>
            <person name="Oliveira C."/>
            <person name="Osipova E."/>
            <person name="Leigh N.D."/>
            <person name="Simon A."/>
            <person name="Yun M.H."/>
        </authorList>
    </citation>
    <scope>NUCLEOTIDE SEQUENCE</scope>
    <source>
        <strain evidence="2">20211129_DDA</strain>
        <tissue evidence="2">Liver</tissue>
    </source>
</reference>
<evidence type="ECO:0000313" key="2">
    <source>
        <dbReference type="EMBL" id="KAJ1186678.1"/>
    </source>
</evidence>
<proteinExistence type="predicted"/>
<gene>
    <name evidence="2" type="ORF">NDU88_003459</name>
</gene>
<keyword evidence="3" id="KW-1185">Reference proteome</keyword>
<name>A0AAV7UCL2_PLEWA</name>